<dbReference type="EMBL" id="PGCL01000001">
    <property type="protein sequence ID" value="TAJ45196.1"/>
    <property type="molecule type" value="Genomic_DNA"/>
</dbReference>
<dbReference type="SUPFAM" id="SSF52172">
    <property type="entry name" value="CheY-like"/>
    <property type="match status" value="1"/>
</dbReference>
<keyword evidence="1 2" id="KW-0597">Phosphoprotein</keyword>
<sequence>MTRILIIDDSSFQRKIISTILSGDGHETIFAPDGTEGLRLLVDAAPDLLVLDLLMPGVDGLEVLRLMRQDSICTPVIVLTADIQDSTREQCSALGARAFINKPVKRDELLSAVREVLAEGKEQ</sequence>
<dbReference type="Gene3D" id="3.40.50.2300">
    <property type="match status" value="1"/>
</dbReference>
<accession>A0A483CUC8</accession>
<gene>
    <name evidence="4" type="ORF">CUJ86_00115</name>
</gene>
<feature type="modified residue" description="4-aspartylphosphate" evidence="2">
    <location>
        <position position="52"/>
    </location>
</feature>
<comment type="caution">
    <text evidence="4">The sequence shown here is derived from an EMBL/GenBank/DDBJ whole genome shotgun (WGS) entry which is preliminary data.</text>
</comment>
<dbReference type="InterPro" id="IPR001789">
    <property type="entry name" value="Sig_transdc_resp-reg_receiver"/>
</dbReference>
<protein>
    <submittedName>
        <fullName evidence="4">Response regulator</fullName>
    </submittedName>
</protein>
<dbReference type="GO" id="GO:0000160">
    <property type="term" value="P:phosphorelay signal transduction system"/>
    <property type="evidence" value="ECO:0007669"/>
    <property type="project" value="InterPro"/>
</dbReference>
<dbReference type="PROSITE" id="PS50110">
    <property type="entry name" value="RESPONSE_REGULATORY"/>
    <property type="match status" value="1"/>
</dbReference>
<dbReference type="InterPro" id="IPR050595">
    <property type="entry name" value="Bact_response_regulator"/>
</dbReference>
<organism evidence="4 5">
    <name type="scientific">Methanofollis fontis</name>
    <dbReference type="NCBI Taxonomy" id="2052832"/>
    <lineage>
        <taxon>Archaea</taxon>
        <taxon>Methanobacteriati</taxon>
        <taxon>Methanobacteriota</taxon>
        <taxon>Stenosarchaea group</taxon>
        <taxon>Methanomicrobia</taxon>
        <taxon>Methanomicrobiales</taxon>
        <taxon>Methanomicrobiaceae</taxon>
        <taxon>Methanofollis</taxon>
    </lineage>
</organism>
<evidence type="ECO:0000259" key="3">
    <source>
        <dbReference type="PROSITE" id="PS50110"/>
    </source>
</evidence>
<dbReference type="Proteomes" id="UP000292580">
    <property type="component" value="Unassembled WGS sequence"/>
</dbReference>
<evidence type="ECO:0000256" key="1">
    <source>
        <dbReference type="ARBA" id="ARBA00022553"/>
    </source>
</evidence>
<reference evidence="4 5" key="1">
    <citation type="submission" date="2017-11" db="EMBL/GenBank/DDBJ databases">
        <title>Isolation and Characterization of Methanofollis Species from Methane Seep Offshore SW Taiwan.</title>
        <authorList>
            <person name="Teng N.-H."/>
            <person name="Lai M.-C."/>
            <person name="Chen S.-C."/>
        </authorList>
    </citation>
    <scope>NUCLEOTIDE SEQUENCE [LARGE SCALE GENOMIC DNA]</scope>
    <source>
        <strain evidence="4 5">FWC-SCC2</strain>
    </source>
</reference>
<dbReference type="PANTHER" id="PTHR44591">
    <property type="entry name" value="STRESS RESPONSE REGULATOR PROTEIN 1"/>
    <property type="match status" value="1"/>
</dbReference>
<proteinExistence type="predicted"/>
<evidence type="ECO:0000256" key="2">
    <source>
        <dbReference type="PROSITE-ProRule" id="PRU00169"/>
    </source>
</evidence>
<dbReference type="OrthoDB" id="9652at2157"/>
<dbReference type="PANTHER" id="PTHR44591:SF3">
    <property type="entry name" value="RESPONSE REGULATORY DOMAIN-CONTAINING PROTEIN"/>
    <property type="match status" value="1"/>
</dbReference>
<name>A0A483CUC8_9EURY</name>
<keyword evidence="5" id="KW-1185">Reference proteome</keyword>
<dbReference type="InterPro" id="IPR011006">
    <property type="entry name" value="CheY-like_superfamily"/>
</dbReference>
<dbReference type="SMART" id="SM00448">
    <property type="entry name" value="REC"/>
    <property type="match status" value="1"/>
</dbReference>
<dbReference type="AlphaFoldDB" id="A0A483CUC8"/>
<evidence type="ECO:0000313" key="4">
    <source>
        <dbReference type="EMBL" id="TAJ45196.1"/>
    </source>
</evidence>
<dbReference type="RefSeq" id="WP_130645536.1">
    <property type="nucleotide sequence ID" value="NZ_PGCL01000001.1"/>
</dbReference>
<dbReference type="Pfam" id="PF00072">
    <property type="entry name" value="Response_reg"/>
    <property type="match status" value="1"/>
</dbReference>
<evidence type="ECO:0000313" key="5">
    <source>
        <dbReference type="Proteomes" id="UP000292580"/>
    </source>
</evidence>
<feature type="domain" description="Response regulatory" evidence="3">
    <location>
        <begin position="3"/>
        <end position="117"/>
    </location>
</feature>